<name>A0ABS6U1X3_STRHA</name>
<keyword evidence="3" id="KW-1185">Reference proteome</keyword>
<dbReference type="Pfam" id="PF21818">
    <property type="entry name" value="DUF6884"/>
    <property type="match status" value="1"/>
</dbReference>
<protein>
    <recommendedName>
        <fullName evidence="1">DUF6884 domain-containing protein</fullName>
    </recommendedName>
</protein>
<proteinExistence type="predicted"/>
<feature type="domain" description="DUF6884" evidence="1">
    <location>
        <begin position="23"/>
        <end position="129"/>
    </location>
</feature>
<dbReference type="RefSeq" id="WP_228873913.1">
    <property type="nucleotide sequence ID" value="NZ_JAHUVW010000004.1"/>
</dbReference>
<organism evidence="2 3">
    <name type="scientific">Streptomyces halstedii</name>
    <dbReference type="NCBI Taxonomy" id="1944"/>
    <lineage>
        <taxon>Bacteria</taxon>
        <taxon>Bacillati</taxon>
        <taxon>Actinomycetota</taxon>
        <taxon>Actinomycetes</taxon>
        <taxon>Kitasatosporales</taxon>
        <taxon>Streptomycetaceae</taxon>
        <taxon>Streptomyces</taxon>
    </lineage>
</organism>
<evidence type="ECO:0000313" key="3">
    <source>
        <dbReference type="Proteomes" id="UP000735541"/>
    </source>
</evidence>
<accession>A0ABS6U1X3</accession>
<reference evidence="2 3" key="1">
    <citation type="submission" date="2021-07" db="EMBL/GenBank/DDBJ databases">
        <title>Sequencing Streptomyces halstedii LGO-A4 genome an citrus endophytic actinomycete.</title>
        <authorList>
            <person name="Samborskyy M."/>
            <person name="Scott N."/>
            <person name="Deglau R."/>
            <person name="Dickens S."/>
            <person name="Oliveira L.G."/>
        </authorList>
    </citation>
    <scope>NUCLEOTIDE SEQUENCE [LARGE SCALE GENOMIC DNA]</scope>
    <source>
        <strain evidence="2 3">LGO-A4</strain>
    </source>
</reference>
<gene>
    <name evidence="2" type="ORF">STHAL_32645</name>
</gene>
<sequence length="161" mass="17795">MTTPTAGRMTATARPVASTGGLVVIGCSRRKRAGTTPVAALELYQGWCFPQLRERIAGRPEYRSRTLILSARHGLLGADDQITPYHQVLTPERALSQRDIVRTALVGHLKRSAAREVLLLLEPLYFEMLGLPPLPVVHLVSDPVTHWPQVTRVLDGWGWTA</sequence>
<comment type="caution">
    <text evidence="2">The sequence shown here is derived from an EMBL/GenBank/DDBJ whole genome shotgun (WGS) entry which is preliminary data.</text>
</comment>
<evidence type="ECO:0000259" key="1">
    <source>
        <dbReference type="Pfam" id="PF21818"/>
    </source>
</evidence>
<dbReference type="Proteomes" id="UP000735541">
    <property type="component" value="Unassembled WGS sequence"/>
</dbReference>
<dbReference type="InterPro" id="IPR049251">
    <property type="entry name" value="DUF6884"/>
</dbReference>
<evidence type="ECO:0000313" key="2">
    <source>
        <dbReference type="EMBL" id="MBV7674199.1"/>
    </source>
</evidence>
<dbReference type="EMBL" id="JAHUVW010000004">
    <property type="protein sequence ID" value="MBV7674199.1"/>
    <property type="molecule type" value="Genomic_DNA"/>
</dbReference>